<dbReference type="Gene3D" id="3.40.30.10">
    <property type="entry name" value="Glutaredoxin"/>
    <property type="match status" value="1"/>
</dbReference>
<accession>A0A074M615</accession>
<dbReference type="Pfam" id="PF13417">
    <property type="entry name" value="GST_N_3"/>
    <property type="match status" value="1"/>
</dbReference>
<dbReference type="InterPro" id="IPR004045">
    <property type="entry name" value="Glutathione_S-Trfase_N"/>
</dbReference>
<dbReference type="SUPFAM" id="SSF47616">
    <property type="entry name" value="GST C-terminal domain-like"/>
    <property type="match status" value="1"/>
</dbReference>
<reference evidence="2 3" key="1">
    <citation type="submission" date="2014-04" db="EMBL/GenBank/DDBJ databases">
        <title>A comprehensive comparison of genomes of Erythrobacter spp. strains.</title>
        <authorList>
            <person name="Zheng Q."/>
        </authorList>
    </citation>
    <scope>NUCLEOTIDE SEQUENCE [LARGE SCALE GENOMIC DNA]</scope>
    <source>
        <strain evidence="2 3">DSM 6997</strain>
    </source>
</reference>
<dbReference type="Proteomes" id="UP000027647">
    <property type="component" value="Unassembled WGS sequence"/>
</dbReference>
<dbReference type="SUPFAM" id="SSF52833">
    <property type="entry name" value="Thioredoxin-like"/>
    <property type="match status" value="1"/>
</dbReference>
<gene>
    <name evidence="2" type="ORF">EH31_15290</name>
</gene>
<evidence type="ECO:0000259" key="1">
    <source>
        <dbReference type="Pfam" id="PF13417"/>
    </source>
</evidence>
<dbReference type="eggNOG" id="COG0625">
    <property type="taxonomic scope" value="Bacteria"/>
</dbReference>
<sequence>MSVTLFGAPPSLFSGKARAYLDWKGVEYTEKLPSDPVFTSQVVPQVGRPVIPVVQLADGTLLQDTTIIIDHFEAKADGPRVYPETPRQRLAALLLECFGDEWLVIPAMHYRWHYNEEWIYSEFGKTALPGATASEQYEAGKKRGAMFKGFVPMLGINAGTVPAIEASYEALLSDLDAHFGTHDFVLGSRPSIGDYGLIGPLYAHNYRDPKSGEMMKRLAPNVARWVERMIAPVPHSGEFLPGDAIPQTLIPVLERMMREHIPYLQSVAHLLGHWAKANPGAGVPRAVGMVDFTIEGITGQRAALPFGLWMLQRSLDYLASLTGEARESVGAMLRECGGQALLEFEMPCRLTFEDFRLTHSPLSE</sequence>
<dbReference type="STRING" id="1044.EH31_15290"/>
<feature type="domain" description="GST N-terminal" evidence="1">
    <location>
        <begin position="5"/>
        <end position="79"/>
    </location>
</feature>
<proteinExistence type="predicted"/>
<name>A0A074M615_ERYLO</name>
<dbReference type="GO" id="GO:0016740">
    <property type="term" value="F:transferase activity"/>
    <property type="evidence" value="ECO:0007669"/>
    <property type="project" value="UniProtKB-KW"/>
</dbReference>
<keyword evidence="3" id="KW-1185">Reference proteome</keyword>
<dbReference type="InterPro" id="IPR036282">
    <property type="entry name" value="Glutathione-S-Trfase_C_sf"/>
</dbReference>
<comment type="caution">
    <text evidence="2">The sequence shown here is derived from an EMBL/GenBank/DDBJ whole genome shotgun (WGS) entry which is preliminary data.</text>
</comment>
<evidence type="ECO:0000313" key="2">
    <source>
        <dbReference type="EMBL" id="KEO88799.1"/>
    </source>
</evidence>
<dbReference type="AlphaFoldDB" id="A0A074M615"/>
<dbReference type="OrthoDB" id="7054557at2"/>
<dbReference type="InterPro" id="IPR036249">
    <property type="entry name" value="Thioredoxin-like_sf"/>
</dbReference>
<dbReference type="RefSeq" id="WP_034961590.1">
    <property type="nucleotide sequence ID" value="NZ_JMIW01000007.1"/>
</dbReference>
<keyword evidence="2" id="KW-0808">Transferase</keyword>
<dbReference type="Gene3D" id="1.20.1050.10">
    <property type="match status" value="2"/>
</dbReference>
<evidence type="ECO:0000313" key="3">
    <source>
        <dbReference type="Proteomes" id="UP000027647"/>
    </source>
</evidence>
<dbReference type="EMBL" id="JMIW01000007">
    <property type="protein sequence ID" value="KEO88799.1"/>
    <property type="molecule type" value="Genomic_DNA"/>
</dbReference>
<protein>
    <submittedName>
        <fullName evidence="2">Glutathione S-transferase</fullName>
    </submittedName>
</protein>
<dbReference type="Pfam" id="PF13410">
    <property type="entry name" value="GST_C_2"/>
    <property type="match status" value="1"/>
</dbReference>
<organism evidence="2 3">
    <name type="scientific">Erythrobacter longus</name>
    <dbReference type="NCBI Taxonomy" id="1044"/>
    <lineage>
        <taxon>Bacteria</taxon>
        <taxon>Pseudomonadati</taxon>
        <taxon>Pseudomonadota</taxon>
        <taxon>Alphaproteobacteria</taxon>
        <taxon>Sphingomonadales</taxon>
        <taxon>Erythrobacteraceae</taxon>
        <taxon>Erythrobacter/Porphyrobacter group</taxon>
        <taxon>Erythrobacter</taxon>
    </lineage>
</organism>